<dbReference type="RefSeq" id="WP_076768318.1">
    <property type="nucleotide sequence ID" value="NZ_CP049740.1"/>
</dbReference>
<evidence type="ECO:0000256" key="10">
    <source>
        <dbReference type="ARBA" id="ARBA00023277"/>
    </source>
</evidence>
<dbReference type="EMBL" id="CP049740">
    <property type="protein sequence ID" value="QII81713.1"/>
    <property type="molecule type" value="Genomic_DNA"/>
</dbReference>
<dbReference type="FunFam" id="3.30.420.40:FF:000153">
    <property type="entry name" value="Putative fructokinase"/>
    <property type="match status" value="1"/>
</dbReference>
<dbReference type="InterPro" id="IPR000600">
    <property type="entry name" value="ROK"/>
</dbReference>
<comment type="cofactor">
    <cofactor evidence="1">
        <name>Mg(2+)</name>
        <dbReference type="ChEBI" id="CHEBI:18420"/>
    </cofactor>
</comment>
<accession>A0A6G7K8X6</accession>
<dbReference type="SUPFAM" id="SSF53067">
    <property type="entry name" value="Actin-like ATPase domain"/>
    <property type="match status" value="1"/>
</dbReference>
<organism evidence="14 15">
    <name type="scientific">Jeotgalibaca arthritidis</name>
    <dbReference type="NCBI Taxonomy" id="1868794"/>
    <lineage>
        <taxon>Bacteria</taxon>
        <taxon>Bacillati</taxon>
        <taxon>Bacillota</taxon>
        <taxon>Bacilli</taxon>
        <taxon>Lactobacillales</taxon>
        <taxon>Carnobacteriaceae</taxon>
        <taxon>Jeotgalibaca</taxon>
    </lineage>
</organism>
<keyword evidence="9" id="KW-0460">Magnesium</keyword>
<dbReference type="Gene3D" id="3.30.420.40">
    <property type="match status" value="2"/>
</dbReference>
<comment type="similarity">
    <text evidence="2">Belongs to the ROK (NagC/XylR) family.</text>
</comment>
<dbReference type="EC" id="2.7.1.4" evidence="11"/>
<evidence type="ECO:0000256" key="13">
    <source>
        <dbReference type="ARBA" id="ARBA00074653"/>
    </source>
</evidence>
<keyword evidence="4" id="KW-0479">Metal-binding</keyword>
<dbReference type="InterPro" id="IPR049874">
    <property type="entry name" value="ROK_cs"/>
</dbReference>
<dbReference type="KEGG" id="jar:G7057_03975"/>
<keyword evidence="6" id="KW-0418">Kinase</keyword>
<proteinExistence type="inferred from homology"/>
<evidence type="ECO:0000313" key="14">
    <source>
        <dbReference type="EMBL" id="QII81713.1"/>
    </source>
</evidence>
<dbReference type="InterPro" id="IPR051804">
    <property type="entry name" value="Carb_Metab_Reg_Kinase/Isom"/>
</dbReference>
<evidence type="ECO:0000256" key="6">
    <source>
        <dbReference type="ARBA" id="ARBA00022777"/>
    </source>
</evidence>
<keyword evidence="10" id="KW-0119">Carbohydrate metabolism</keyword>
<gene>
    <name evidence="14" type="ORF">G7057_03975</name>
</gene>
<protein>
    <recommendedName>
        <fullName evidence="13">Fructokinase</fullName>
        <ecNumber evidence="11">2.7.1.4</ecNumber>
    </recommendedName>
</protein>
<dbReference type="InterPro" id="IPR043129">
    <property type="entry name" value="ATPase_NBD"/>
</dbReference>
<evidence type="ECO:0000256" key="12">
    <source>
        <dbReference type="ARBA" id="ARBA00048451"/>
    </source>
</evidence>
<dbReference type="Pfam" id="PF00480">
    <property type="entry name" value="ROK"/>
    <property type="match status" value="1"/>
</dbReference>
<dbReference type="PANTHER" id="PTHR42742:SF3">
    <property type="entry name" value="FRUCTOKINASE"/>
    <property type="match status" value="1"/>
</dbReference>
<evidence type="ECO:0000256" key="3">
    <source>
        <dbReference type="ARBA" id="ARBA00022679"/>
    </source>
</evidence>
<keyword evidence="5" id="KW-0547">Nucleotide-binding</keyword>
<dbReference type="GO" id="GO:0008865">
    <property type="term" value="F:fructokinase activity"/>
    <property type="evidence" value="ECO:0007669"/>
    <property type="project" value="UniProtKB-EC"/>
</dbReference>
<dbReference type="AlphaFoldDB" id="A0A6G7K8X6"/>
<dbReference type="GO" id="GO:0046872">
    <property type="term" value="F:metal ion binding"/>
    <property type="evidence" value="ECO:0007669"/>
    <property type="project" value="UniProtKB-KW"/>
</dbReference>
<dbReference type="GO" id="GO:0005524">
    <property type="term" value="F:ATP binding"/>
    <property type="evidence" value="ECO:0007669"/>
    <property type="project" value="UniProtKB-KW"/>
</dbReference>
<dbReference type="PROSITE" id="PS01125">
    <property type="entry name" value="ROK"/>
    <property type="match status" value="1"/>
</dbReference>
<reference evidence="14 15" key="1">
    <citation type="journal article" date="2017" name="Int. J. Syst. Evol. Microbiol.">
        <title>Jeotgalibaca porci sp. nov. and Jeotgalibaca arthritidis sp. nov., isolated from pigs, and emended description of the genus Jeotgalibaca.</title>
        <authorList>
            <person name="Zamora L."/>
            <person name="Perez-Sancho M."/>
            <person name="Dominguez L."/>
            <person name="Fernandez-Garayzabal J.F."/>
            <person name="Vela A.I."/>
        </authorList>
    </citation>
    <scope>NUCLEOTIDE SEQUENCE [LARGE SCALE GENOMIC DNA]</scope>
    <source>
        <strain evidence="14 15">CECT 9157</strain>
    </source>
</reference>
<sequence>MKELFGSIEAGGTKFVLAIGDSDYNIVERLSIPTHTPEETMPNVIDFFKQYQLKSIGLGCFGPIDLKKTSPTYGYITNTPKIAWQMYNIVGKLEEALNVPVFFTTDVNAACYGEYTIGSARDLDSCVYFTVGTGIGAGAINQGSFVEGFSHPEVGHMIVNKHPLDDYEGHCPYHSNCLEGFASGPAIKARLGKTGEETNEQDPIWDIISSYLAQAAYNTTLYFSPQKIIFGGGVMKQPHLLGKVKSQFEELLNGYVLTPAVEDYIVLPELEDNPGTIGCLALAKEQYT</sequence>
<dbReference type="PANTHER" id="PTHR42742">
    <property type="entry name" value="TRANSCRIPTIONAL REPRESSOR MPRA"/>
    <property type="match status" value="1"/>
</dbReference>
<evidence type="ECO:0000256" key="8">
    <source>
        <dbReference type="ARBA" id="ARBA00022840"/>
    </source>
</evidence>
<evidence type="ECO:0000256" key="1">
    <source>
        <dbReference type="ARBA" id="ARBA00001946"/>
    </source>
</evidence>
<dbReference type="CDD" id="cd24067">
    <property type="entry name" value="ASKHA_NBD_ROK_BsFRK-like"/>
    <property type="match status" value="1"/>
</dbReference>
<keyword evidence="7" id="KW-0862">Zinc</keyword>
<dbReference type="FunFam" id="3.30.420.40:FF:000136">
    <property type="entry name" value="Putative fructokinase"/>
    <property type="match status" value="1"/>
</dbReference>
<dbReference type="Proteomes" id="UP000501451">
    <property type="component" value="Chromosome"/>
</dbReference>
<evidence type="ECO:0000256" key="2">
    <source>
        <dbReference type="ARBA" id="ARBA00006479"/>
    </source>
</evidence>
<evidence type="ECO:0000313" key="15">
    <source>
        <dbReference type="Proteomes" id="UP000501451"/>
    </source>
</evidence>
<keyword evidence="3" id="KW-0808">Transferase</keyword>
<evidence type="ECO:0000256" key="11">
    <source>
        <dbReference type="ARBA" id="ARBA00038887"/>
    </source>
</evidence>
<keyword evidence="15" id="KW-1185">Reference proteome</keyword>
<evidence type="ECO:0000256" key="4">
    <source>
        <dbReference type="ARBA" id="ARBA00022723"/>
    </source>
</evidence>
<comment type="catalytic activity">
    <reaction evidence="12">
        <text>D-fructose + ATP = D-fructose 6-phosphate + ADP + H(+)</text>
        <dbReference type="Rhea" id="RHEA:16125"/>
        <dbReference type="ChEBI" id="CHEBI:15378"/>
        <dbReference type="ChEBI" id="CHEBI:30616"/>
        <dbReference type="ChEBI" id="CHEBI:37721"/>
        <dbReference type="ChEBI" id="CHEBI:61527"/>
        <dbReference type="ChEBI" id="CHEBI:456216"/>
        <dbReference type="EC" id="2.7.1.4"/>
    </reaction>
</comment>
<name>A0A6G7K8X6_9LACT</name>
<evidence type="ECO:0000256" key="7">
    <source>
        <dbReference type="ARBA" id="ARBA00022833"/>
    </source>
</evidence>
<evidence type="ECO:0000256" key="9">
    <source>
        <dbReference type="ARBA" id="ARBA00022842"/>
    </source>
</evidence>
<evidence type="ECO:0000256" key="5">
    <source>
        <dbReference type="ARBA" id="ARBA00022741"/>
    </source>
</evidence>
<keyword evidence="8" id="KW-0067">ATP-binding</keyword>